<dbReference type="AlphaFoldDB" id="A0ABD5TZ08"/>
<dbReference type="EMBL" id="JBHSXH010000004">
    <property type="protein sequence ID" value="MFC6823667.1"/>
    <property type="molecule type" value="Genomic_DNA"/>
</dbReference>
<dbReference type="Proteomes" id="UP001596408">
    <property type="component" value="Unassembled WGS sequence"/>
</dbReference>
<keyword evidence="3" id="KW-1185">Reference proteome</keyword>
<reference evidence="2 3" key="1">
    <citation type="journal article" date="2019" name="Int. J. Syst. Evol. Microbiol.">
        <title>The Global Catalogue of Microorganisms (GCM) 10K type strain sequencing project: providing services to taxonomists for standard genome sequencing and annotation.</title>
        <authorList>
            <consortium name="The Broad Institute Genomics Platform"/>
            <consortium name="The Broad Institute Genome Sequencing Center for Infectious Disease"/>
            <person name="Wu L."/>
            <person name="Ma J."/>
        </authorList>
    </citation>
    <scope>NUCLEOTIDE SEQUENCE [LARGE SCALE GENOMIC DNA]</scope>
    <source>
        <strain evidence="2 3">YIM 94188</strain>
    </source>
</reference>
<evidence type="ECO:0000313" key="2">
    <source>
        <dbReference type="EMBL" id="MFC6823667.1"/>
    </source>
</evidence>
<name>A0ABD5TZ08_9EURY</name>
<dbReference type="RefSeq" id="WP_379692116.1">
    <property type="nucleotide sequence ID" value="NZ_JBHSXH010000004.1"/>
</dbReference>
<proteinExistence type="predicted"/>
<sequence>MMQPDGQAGDGTTAFDERRRSQVRRAPSRRRTREDPFGVGN</sequence>
<evidence type="ECO:0000256" key="1">
    <source>
        <dbReference type="SAM" id="MobiDB-lite"/>
    </source>
</evidence>
<feature type="compositionally biased region" description="Basic residues" evidence="1">
    <location>
        <begin position="21"/>
        <end position="31"/>
    </location>
</feature>
<feature type="compositionally biased region" description="Basic and acidic residues" evidence="1">
    <location>
        <begin position="32"/>
        <end position="41"/>
    </location>
</feature>
<feature type="region of interest" description="Disordered" evidence="1">
    <location>
        <begin position="1"/>
        <end position="41"/>
    </location>
</feature>
<organism evidence="2 3">
    <name type="scientific">Halopelagius fulvigenes</name>
    <dbReference type="NCBI Taxonomy" id="1198324"/>
    <lineage>
        <taxon>Archaea</taxon>
        <taxon>Methanobacteriati</taxon>
        <taxon>Methanobacteriota</taxon>
        <taxon>Stenosarchaea group</taxon>
        <taxon>Halobacteria</taxon>
        <taxon>Halobacteriales</taxon>
        <taxon>Haloferacaceae</taxon>
    </lineage>
</organism>
<evidence type="ECO:0000313" key="3">
    <source>
        <dbReference type="Proteomes" id="UP001596408"/>
    </source>
</evidence>
<accession>A0ABD5TZ08</accession>
<gene>
    <name evidence="2" type="ORF">ACFQEV_01410</name>
</gene>
<protein>
    <submittedName>
        <fullName evidence="2">Uncharacterized protein</fullName>
    </submittedName>
</protein>
<comment type="caution">
    <text evidence="2">The sequence shown here is derived from an EMBL/GenBank/DDBJ whole genome shotgun (WGS) entry which is preliminary data.</text>
</comment>